<accession>A0A0K0ERL3</accession>
<feature type="transmembrane region" description="Helical" evidence="2">
    <location>
        <begin position="85"/>
        <end position="102"/>
    </location>
</feature>
<keyword evidence="4" id="KW-1185">Reference proteome</keyword>
<sequence length="142" mass="16654">MNKIFLEDYFDLEQYHISNSGVNGSCKYNPCKNEALCFYTKSLNDYFCQCTTCYSGPFCDIKSCNSDDVNLSYFKNLKVIRLNEASYYAVAVVFFIFIITIWRSTKLYKRFEMNSKESKSVKYEAEFCFNDQESTITNLIIN</sequence>
<reference evidence="5" key="1">
    <citation type="submission" date="2015-08" db="UniProtKB">
        <authorList>
            <consortium name="WormBaseParasite"/>
        </authorList>
    </citation>
    <scope>IDENTIFICATION</scope>
</reference>
<keyword evidence="2" id="KW-1133">Transmembrane helix</keyword>
<evidence type="ECO:0000256" key="1">
    <source>
        <dbReference type="PROSITE-ProRule" id="PRU00076"/>
    </source>
</evidence>
<dbReference type="AlphaFoldDB" id="A0A0K0ERL3"/>
<dbReference type="PROSITE" id="PS00022">
    <property type="entry name" value="EGF_1"/>
    <property type="match status" value="1"/>
</dbReference>
<feature type="disulfide bond" evidence="1">
    <location>
        <begin position="31"/>
        <end position="48"/>
    </location>
</feature>
<organism evidence="5">
    <name type="scientific">Strongyloides stercoralis</name>
    <name type="common">Threadworm</name>
    <dbReference type="NCBI Taxonomy" id="6248"/>
    <lineage>
        <taxon>Eukaryota</taxon>
        <taxon>Metazoa</taxon>
        <taxon>Ecdysozoa</taxon>
        <taxon>Nematoda</taxon>
        <taxon>Chromadorea</taxon>
        <taxon>Rhabditida</taxon>
        <taxon>Tylenchina</taxon>
        <taxon>Panagrolaimomorpha</taxon>
        <taxon>Strongyloidoidea</taxon>
        <taxon>Strongyloididae</taxon>
        <taxon>Strongyloides</taxon>
    </lineage>
</organism>
<evidence type="ECO:0000259" key="3">
    <source>
        <dbReference type="PROSITE" id="PS50026"/>
    </source>
</evidence>
<feature type="domain" description="EGF-like" evidence="3">
    <location>
        <begin position="22"/>
        <end position="60"/>
    </location>
</feature>
<evidence type="ECO:0000313" key="4">
    <source>
        <dbReference type="Proteomes" id="UP000035681"/>
    </source>
</evidence>
<dbReference type="WBParaSite" id="SSTP_0001209300.1">
    <property type="protein sequence ID" value="SSTP_0001209300.1"/>
    <property type="gene ID" value="SSTP_0001209300"/>
</dbReference>
<dbReference type="Gene3D" id="2.10.25.10">
    <property type="entry name" value="Laminin"/>
    <property type="match status" value="1"/>
</dbReference>
<dbReference type="SUPFAM" id="SSF57196">
    <property type="entry name" value="EGF/Laminin"/>
    <property type="match status" value="1"/>
</dbReference>
<comment type="caution">
    <text evidence="1">Lacks conserved residue(s) required for the propagation of feature annotation.</text>
</comment>
<keyword evidence="2" id="KW-0812">Transmembrane</keyword>
<evidence type="ECO:0000256" key="2">
    <source>
        <dbReference type="SAM" id="Phobius"/>
    </source>
</evidence>
<evidence type="ECO:0000313" key="5">
    <source>
        <dbReference type="WBParaSite" id="SSTP_0001209300.1"/>
    </source>
</evidence>
<feature type="disulfide bond" evidence="1">
    <location>
        <begin position="50"/>
        <end position="59"/>
    </location>
</feature>
<keyword evidence="1" id="KW-0245">EGF-like domain</keyword>
<proteinExistence type="predicted"/>
<keyword evidence="2" id="KW-0472">Membrane</keyword>
<dbReference type="WBParaSite" id="TCONS_00000765.p1">
    <property type="protein sequence ID" value="TCONS_00000765.p1"/>
    <property type="gene ID" value="XLOC_000736"/>
</dbReference>
<name>A0A0K0ERL3_STRER</name>
<dbReference type="PROSITE" id="PS50026">
    <property type="entry name" value="EGF_3"/>
    <property type="match status" value="1"/>
</dbReference>
<dbReference type="Proteomes" id="UP000035681">
    <property type="component" value="Unplaced"/>
</dbReference>
<protein>
    <submittedName>
        <fullName evidence="5 6">EGF-like domain-containing protein</fullName>
    </submittedName>
</protein>
<keyword evidence="1" id="KW-1015">Disulfide bond</keyword>
<dbReference type="InterPro" id="IPR000742">
    <property type="entry name" value="EGF"/>
</dbReference>
<evidence type="ECO:0000313" key="6">
    <source>
        <dbReference type="WBParaSite" id="TCONS_00000765.p1"/>
    </source>
</evidence>